<dbReference type="EMBL" id="RBNI01011464">
    <property type="protein sequence ID" value="RUP43200.1"/>
    <property type="molecule type" value="Genomic_DNA"/>
</dbReference>
<dbReference type="GO" id="GO:0042393">
    <property type="term" value="F:histone binding"/>
    <property type="evidence" value="ECO:0007669"/>
    <property type="project" value="TreeGrafter"/>
</dbReference>
<evidence type="ECO:0000256" key="1">
    <source>
        <dbReference type="ARBA" id="ARBA00022574"/>
    </source>
</evidence>
<evidence type="ECO:0000256" key="3">
    <source>
        <dbReference type="PROSITE-ProRule" id="PRU00221"/>
    </source>
</evidence>
<dbReference type="Pfam" id="PF00400">
    <property type="entry name" value="WD40"/>
    <property type="match status" value="3"/>
</dbReference>
<feature type="repeat" description="WD" evidence="3">
    <location>
        <begin position="4"/>
        <end position="34"/>
    </location>
</feature>
<keyword evidence="2" id="KW-0677">Repeat</keyword>
<evidence type="ECO:0000313" key="6">
    <source>
        <dbReference type="Proteomes" id="UP000268093"/>
    </source>
</evidence>
<dbReference type="Proteomes" id="UP000268093">
    <property type="component" value="Unassembled WGS sequence"/>
</dbReference>
<dbReference type="PANTHER" id="PTHR22847:SF637">
    <property type="entry name" value="WD REPEAT DOMAIN 5B"/>
    <property type="match status" value="1"/>
</dbReference>
<dbReference type="AlphaFoldDB" id="A0A433CX85"/>
<organism evidence="5 6">
    <name type="scientific">Jimgerdemannia flammicorona</name>
    <dbReference type="NCBI Taxonomy" id="994334"/>
    <lineage>
        <taxon>Eukaryota</taxon>
        <taxon>Fungi</taxon>
        <taxon>Fungi incertae sedis</taxon>
        <taxon>Mucoromycota</taxon>
        <taxon>Mucoromycotina</taxon>
        <taxon>Endogonomycetes</taxon>
        <taxon>Endogonales</taxon>
        <taxon>Endogonaceae</taxon>
        <taxon>Jimgerdemannia</taxon>
    </lineage>
</organism>
<reference evidence="5 6" key="1">
    <citation type="journal article" date="2018" name="New Phytol.">
        <title>Phylogenomics of Endogonaceae and evolution of mycorrhizas within Mucoromycota.</title>
        <authorList>
            <person name="Chang Y."/>
            <person name="Desiro A."/>
            <person name="Na H."/>
            <person name="Sandor L."/>
            <person name="Lipzen A."/>
            <person name="Clum A."/>
            <person name="Barry K."/>
            <person name="Grigoriev I.V."/>
            <person name="Martin F.M."/>
            <person name="Stajich J.E."/>
            <person name="Smith M.E."/>
            <person name="Bonito G."/>
            <person name="Spatafora J.W."/>
        </authorList>
    </citation>
    <scope>NUCLEOTIDE SEQUENCE [LARGE SCALE GENOMIC DNA]</scope>
    <source>
        <strain evidence="5 6">GMNB39</strain>
    </source>
</reference>
<keyword evidence="4" id="KW-1133">Transmembrane helix</keyword>
<feature type="repeat" description="WD" evidence="3">
    <location>
        <begin position="175"/>
        <end position="219"/>
    </location>
</feature>
<dbReference type="OrthoDB" id="674604at2759"/>
<gene>
    <name evidence="5" type="ORF">BC936DRAFT_137489</name>
</gene>
<dbReference type="InterPro" id="IPR019775">
    <property type="entry name" value="WD40_repeat_CS"/>
</dbReference>
<dbReference type="InterPro" id="IPR001680">
    <property type="entry name" value="WD40_rpt"/>
</dbReference>
<dbReference type="Gene3D" id="2.130.10.10">
    <property type="entry name" value="YVTN repeat-like/Quinoprotein amine dehydrogenase"/>
    <property type="match status" value="2"/>
</dbReference>
<feature type="repeat" description="WD" evidence="3">
    <location>
        <begin position="143"/>
        <end position="174"/>
    </location>
</feature>
<name>A0A433CX85_9FUNG</name>
<dbReference type="SUPFAM" id="SSF50978">
    <property type="entry name" value="WD40 repeat-like"/>
    <property type="match status" value="1"/>
</dbReference>
<dbReference type="SMART" id="SM00320">
    <property type="entry name" value="WD40"/>
    <property type="match status" value="3"/>
</dbReference>
<dbReference type="GO" id="GO:0048188">
    <property type="term" value="C:Set1C/COMPASS complex"/>
    <property type="evidence" value="ECO:0007669"/>
    <property type="project" value="TreeGrafter"/>
</dbReference>
<protein>
    <submittedName>
        <fullName evidence="5">Putative WD-repeat protein</fullName>
    </submittedName>
</protein>
<comment type="caution">
    <text evidence="5">The sequence shown here is derived from an EMBL/GenBank/DDBJ whole genome shotgun (WGS) entry which is preliminary data.</text>
</comment>
<dbReference type="InterPro" id="IPR015943">
    <property type="entry name" value="WD40/YVTN_repeat-like_dom_sf"/>
</dbReference>
<evidence type="ECO:0000313" key="5">
    <source>
        <dbReference type="EMBL" id="RUP43200.1"/>
    </source>
</evidence>
<evidence type="ECO:0000256" key="2">
    <source>
        <dbReference type="ARBA" id="ARBA00022737"/>
    </source>
</evidence>
<evidence type="ECO:0000256" key="4">
    <source>
        <dbReference type="SAM" id="Phobius"/>
    </source>
</evidence>
<feature type="transmembrane region" description="Helical" evidence="4">
    <location>
        <begin position="31"/>
        <end position="52"/>
    </location>
</feature>
<keyword evidence="4" id="KW-0812">Transmembrane</keyword>
<dbReference type="PROSITE" id="PS50082">
    <property type="entry name" value="WD_REPEATS_2"/>
    <property type="match status" value="3"/>
</dbReference>
<dbReference type="PANTHER" id="PTHR22847">
    <property type="entry name" value="WD40 REPEAT PROTEIN"/>
    <property type="match status" value="1"/>
</dbReference>
<proteinExistence type="predicted"/>
<dbReference type="InterPro" id="IPR036322">
    <property type="entry name" value="WD40_repeat_dom_sf"/>
</dbReference>
<keyword evidence="6" id="KW-1185">Reference proteome</keyword>
<accession>A0A433CX85</accession>
<keyword evidence="4" id="KW-0472">Membrane</keyword>
<dbReference type="PROSITE" id="PS00678">
    <property type="entry name" value="WD_REPEATS_1"/>
    <property type="match status" value="1"/>
</dbReference>
<keyword evidence="1 3" id="KW-0853">WD repeat</keyword>
<sequence>MKTLPAHSDPVSAVHFNRDGTMIVSCSHDGLMYVGICSFVVLLRVWGVAMFLEIRGLGSDDVVMNDIWLLRNAGRRADIQFISSFPHPNLGYGNGPVPKDARGRRQSACVSTATQLHFPCAGQVSIITPHVHPALDPPRSSFVKFSPNGKYILASTQDNTIRLWNYHTGKCLKTYKGHENNKYCVFASFSVTGGKWIVSGSEDGKIYIWNLQSKEIVQRLEGHTGVRGPLRRLPPYYEHHRLGLDRQRQVGEAVVRSVGAAAAASGVSALDENGARTVDVLK</sequence>